<proteinExistence type="predicted"/>
<dbReference type="Proteomes" id="UP001059596">
    <property type="component" value="Unassembled WGS sequence"/>
</dbReference>
<accession>A0A9P9YSY8</accession>
<name>A0A9P9YSY8_9MUSC</name>
<gene>
    <name evidence="1" type="ORF">M5D96_003657</name>
</gene>
<reference evidence="1" key="1">
    <citation type="journal article" date="2023" name="Genome Biol. Evol.">
        <title>Long-read-based Genome Assembly of Drosophila gunungcola Reveals Fewer Chemosensory Genes in Flower-breeding Species.</title>
        <authorList>
            <person name="Negi A."/>
            <person name="Liao B.Y."/>
            <person name="Yeh S.D."/>
        </authorList>
    </citation>
    <scope>NUCLEOTIDE SEQUENCE</scope>
    <source>
        <strain evidence="1">Sukarami</strain>
    </source>
</reference>
<evidence type="ECO:0000313" key="1">
    <source>
        <dbReference type="EMBL" id="KAI8042345.1"/>
    </source>
</evidence>
<dbReference type="EMBL" id="JAMKOV010000002">
    <property type="protein sequence ID" value="KAI8042345.1"/>
    <property type="molecule type" value="Genomic_DNA"/>
</dbReference>
<protein>
    <submittedName>
        <fullName evidence="1">Uncharacterized protein</fullName>
    </submittedName>
</protein>
<evidence type="ECO:0000313" key="2">
    <source>
        <dbReference type="Proteomes" id="UP001059596"/>
    </source>
</evidence>
<dbReference type="AlphaFoldDB" id="A0A9P9YSY8"/>
<keyword evidence="2" id="KW-1185">Reference proteome</keyword>
<organism evidence="1 2">
    <name type="scientific">Drosophila gunungcola</name>
    <name type="common">fruit fly</name>
    <dbReference type="NCBI Taxonomy" id="103775"/>
    <lineage>
        <taxon>Eukaryota</taxon>
        <taxon>Metazoa</taxon>
        <taxon>Ecdysozoa</taxon>
        <taxon>Arthropoda</taxon>
        <taxon>Hexapoda</taxon>
        <taxon>Insecta</taxon>
        <taxon>Pterygota</taxon>
        <taxon>Neoptera</taxon>
        <taxon>Endopterygota</taxon>
        <taxon>Diptera</taxon>
        <taxon>Brachycera</taxon>
        <taxon>Muscomorpha</taxon>
        <taxon>Ephydroidea</taxon>
        <taxon>Drosophilidae</taxon>
        <taxon>Drosophila</taxon>
        <taxon>Sophophora</taxon>
    </lineage>
</organism>
<feature type="non-terminal residue" evidence="1">
    <location>
        <position position="1"/>
    </location>
</feature>
<comment type="caution">
    <text evidence="1">The sequence shown here is derived from an EMBL/GenBank/DDBJ whole genome shotgun (WGS) entry which is preliminary data.</text>
</comment>
<sequence>MFEIYRSLFGNRNFREHPQMAVPADVMNFHFEYPRKNRQPAKHNCQSQRFLAFAAKPLRKKREFLFFYVYQDHLWRLSLCALVA</sequence>